<dbReference type="InterPro" id="IPR045237">
    <property type="entry name" value="COPS7/eIF3m"/>
</dbReference>
<accession>A0A136J2Q2</accession>
<dbReference type="SMART" id="SM00088">
    <property type="entry name" value="PINT"/>
    <property type="match status" value="1"/>
</dbReference>
<keyword evidence="5" id="KW-1185">Reference proteome</keyword>
<gene>
    <name evidence="4" type="ORF">Micbo1qcDRAFT_147456</name>
</gene>
<proteinExistence type="inferred from homology"/>
<dbReference type="PANTHER" id="PTHR15350:SF5">
    <property type="entry name" value="COP9 SIGNALOSOME COMPLEX SUBUNIT 7"/>
    <property type="match status" value="1"/>
</dbReference>
<evidence type="ECO:0000313" key="4">
    <source>
        <dbReference type="EMBL" id="KXJ91359.1"/>
    </source>
</evidence>
<organism evidence="4 5">
    <name type="scientific">Microdochium bolleyi</name>
    <dbReference type="NCBI Taxonomy" id="196109"/>
    <lineage>
        <taxon>Eukaryota</taxon>
        <taxon>Fungi</taxon>
        <taxon>Dikarya</taxon>
        <taxon>Ascomycota</taxon>
        <taxon>Pezizomycotina</taxon>
        <taxon>Sordariomycetes</taxon>
        <taxon>Xylariomycetidae</taxon>
        <taxon>Xylariales</taxon>
        <taxon>Microdochiaceae</taxon>
        <taxon>Microdochium</taxon>
    </lineage>
</organism>
<dbReference type="InterPro" id="IPR000717">
    <property type="entry name" value="PCI_dom"/>
</dbReference>
<dbReference type="STRING" id="196109.A0A136J2Q2"/>
<evidence type="ECO:0000256" key="2">
    <source>
        <dbReference type="ARBA" id="ARBA00022790"/>
    </source>
</evidence>
<reference evidence="5" key="1">
    <citation type="submission" date="2016-02" db="EMBL/GenBank/DDBJ databases">
        <title>Draft genome sequence of Microdochium bolleyi, a fungal endophyte of beachgrass.</title>
        <authorList>
            <consortium name="DOE Joint Genome Institute"/>
            <person name="David A.S."/>
            <person name="May G."/>
            <person name="Haridas S."/>
            <person name="Lim J."/>
            <person name="Wang M."/>
            <person name="Labutti K."/>
            <person name="Lipzen A."/>
            <person name="Barry K."/>
            <person name="Grigoriev I.V."/>
        </authorList>
    </citation>
    <scope>NUCLEOTIDE SEQUENCE [LARGE SCALE GENOMIC DNA]</scope>
    <source>
        <strain evidence="5">J235TASD1</strain>
    </source>
</reference>
<dbReference type="Pfam" id="PF22061">
    <property type="entry name" value="CSN7_HB_subdom"/>
    <property type="match status" value="1"/>
</dbReference>
<dbReference type="AlphaFoldDB" id="A0A136J2Q2"/>
<keyword evidence="2" id="KW-0736">Signalosome</keyword>
<name>A0A136J2Q2_9PEZI</name>
<evidence type="ECO:0000256" key="1">
    <source>
        <dbReference type="ARBA" id="ARBA00008482"/>
    </source>
</evidence>
<dbReference type="Pfam" id="PF01399">
    <property type="entry name" value="PCI"/>
    <property type="match status" value="1"/>
</dbReference>
<dbReference type="PANTHER" id="PTHR15350">
    <property type="entry name" value="COP9 SIGNALOSOME COMPLEX SUBUNIT 7/DENDRITIC CELL PROTEIN GA17"/>
    <property type="match status" value="1"/>
</dbReference>
<evidence type="ECO:0000259" key="3">
    <source>
        <dbReference type="PROSITE" id="PS50250"/>
    </source>
</evidence>
<dbReference type="GO" id="GO:0008180">
    <property type="term" value="C:COP9 signalosome"/>
    <property type="evidence" value="ECO:0007669"/>
    <property type="project" value="UniProtKB-KW"/>
</dbReference>
<sequence length="297" mass="32216">MAQTKALNALEPFMALTKSATAPRAAADLITQATSNPNTFVFAELLHTPQIQALAQSPEYSSHLKLLEIFSYGTFVDHTTATGLPALNEQQARKLRQLSLLTLAKKPHNLSYASLQRELGITDDRTLEDLIISAIYAGLLDAQLDARNRTVHVSSVSPLRDLAPDAIPAVLESLTAWSARCGSTLDDLEAEIASIRQAAAQRNSDKKAWAAVEEKLAKEARADEHTGGGAHGRGQANIINRAVQHLRGQRYGKRGSVEANVDDEGEELMDVDEEDLYDEADVAVSGAGKKRASRRKL</sequence>
<dbReference type="InParanoid" id="A0A136J2Q2"/>
<protein>
    <submittedName>
        <fullName evidence="4">PCI domain-containing protein</fullName>
    </submittedName>
</protein>
<dbReference type="OrthoDB" id="10265275at2759"/>
<feature type="domain" description="PCI" evidence="3">
    <location>
        <begin position="2"/>
        <end position="158"/>
    </location>
</feature>
<dbReference type="EMBL" id="KQ964250">
    <property type="protein sequence ID" value="KXJ91359.1"/>
    <property type="molecule type" value="Genomic_DNA"/>
</dbReference>
<comment type="similarity">
    <text evidence="1">Belongs to the CSN7/EIF3M family. CSN7 subfamily.</text>
</comment>
<dbReference type="Proteomes" id="UP000070501">
    <property type="component" value="Unassembled WGS sequence"/>
</dbReference>
<dbReference type="PROSITE" id="PS50250">
    <property type="entry name" value="PCI"/>
    <property type="match status" value="1"/>
</dbReference>
<evidence type="ECO:0000313" key="5">
    <source>
        <dbReference type="Proteomes" id="UP000070501"/>
    </source>
</evidence>